<dbReference type="AlphaFoldDB" id="A0A1B6INE7"/>
<feature type="region of interest" description="Disordered" evidence="1">
    <location>
        <begin position="1"/>
        <end position="104"/>
    </location>
</feature>
<accession>A0A1B6INE7</accession>
<gene>
    <name evidence="2" type="ORF">g.42298</name>
</gene>
<sequence length="104" mass="10720">TPDTHQVLDEPAEEASVEPTLTVDKEVSSNAEPAVEVTPEVPPATPADSTPSLPLSPSPAKQAASVECGAMDASAAATLSLSPPPSFSRMPPDGHEFPPNYQET</sequence>
<evidence type="ECO:0000313" key="2">
    <source>
        <dbReference type="EMBL" id="JAS88448.1"/>
    </source>
</evidence>
<reference evidence="2" key="1">
    <citation type="submission" date="2015-11" db="EMBL/GenBank/DDBJ databases">
        <title>De novo transcriptome assembly of four potential Pierce s Disease insect vectors from Arizona vineyards.</title>
        <authorList>
            <person name="Tassone E.E."/>
        </authorList>
    </citation>
    <scope>NUCLEOTIDE SEQUENCE</scope>
</reference>
<feature type="non-terminal residue" evidence="2">
    <location>
        <position position="1"/>
    </location>
</feature>
<dbReference type="EMBL" id="GECU01019258">
    <property type="protein sequence ID" value="JAS88448.1"/>
    <property type="molecule type" value="Transcribed_RNA"/>
</dbReference>
<feature type="compositionally biased region" description="Low complexity" evidence="1">
    <location>
        <begin position="46"/>
        <end position="91"/>
    </location>
</feature>
<organism evidence="2">
    <name type="scientific">Homalodisca liturata</name>
    <dbReference type="NCBI Taxonomy" id="320908"/>
    <lineage>
        <taxon>Eukaryota</taxon>
        <taxon>Metazoa</taxon>
        <taxon>Ecdysozoa</taxon>
        <taxon>Arthropoda</taxon>
        <taxon>Hexapoda</taxon>
        <taxon>Insecta</taxon>
        <taxon>Pterygota</taxon>
        <taxon>Neoptera</taxon>
        <taxon>Paraneoptera</taxon>
        <taxon>Hemiptera</taxon>
        <taxon>Auchenorrhyncha</taxon>
        <taxon>Membracoidea</taxon>
        <taxon>Cicadellidae</taxon>
        <taxon>Cicadellinae</taxon>
        <taxon>Proconiini</taxon>
        <taxon>Homalodisca</taxon>
    </lineage>
</organism>
<proteinExistence type="predicted"/>
<name>A0A1B6INE7_9HEMI</name>
<feature type="non-terminal residue" evidence="2">
    <location>
        <position position="104"/>
    </location>
</feature>
<protein>
    <submittedName>
        <fullName evidence="2">Uncharacterized protein</fullName>
    </submittedName>
</protein>
<evidence type="ECO:0000256" key="1">
    <source>
        <dbReference type="SAM" id="MobiDB-lite"/>
    </source>
</evidence>